<accession>H1SIK6</accession>
<evidence type="ECO:0000313" key="2">
    <source>
        <dbReference type="Proteomes" id="UP000005808"/>
    </source>
</evidence>
<evidence type="ECO:0000313" key="1">
    <source>
        <dbReference type="EMBL" id="EHP37650.1"/>
    </source>
</evidence>
<comment type="caution">
    <text evidence="1">The sequence shown here is derived from an EMBL/GenBank/DDBJ whole genome shotgun (WGS) entry which is preliminary data.</text>
</comment>
<protein>
    <submittedName>
        <fullName evidence="1">Uncharacterized protein</fullName>
    </submittedName>
</protein>
<name>H1SIK6_9BURK</name>
<proteinExistence type="predicted"/>
<sequence length="114" mass="12815">MFQHEARVLLYLRCTQHPDRPQRAIAAYADDADYLSVLEARPRLIGKSDAIQEAVNDEPVTDPGEFIKVTSTEPRGQRCGIFRSCWAVLETVWSGRWGPGRWRGLASLLAMVDG</sequence>
<organism evidence="1 2">
    <name type="scientific">Cupriavidus basilensis OR16</name>
    <dbReference type="NCBI Taxonomy" id="1127483"/>
    <lineage>
        <taxon>Bacteria</taxon>
        <taxon>Pseudomonadati</taxon>
        <taxon>Pseudomonadota</taxon>
        <taxon>Betaproteobacteria</taxon>
        <taxon>Burkholderiales</taxon>
        <taxon>Burkholderiaceae</taxon>
        <taxon>Cupriavidus</taxon>
    </lineage>
</organism>
<dbReference type="Proteomes" id="UP000005808">
    <property type="component" value="Unassembled WGS sequence"/>
</dbReference>
<gene>
    <name evidence="1" type="ORF">OR16_41651</name>
</gene>
<dbReference type="AlphaFoldDB" id="H1SIK6"/>
<dbReference type="EMBL" id="AHJE01000220">
    <property type="protein sequence ID" value="EHP37650.1"/>
    <property type="molecule type" value="Genomic_DNA"/>
</dbReference>
<reference evidence="1 2" key="1">
    <citation type="journal article" date="2012" name="J. Bacteriol.">
        <title>De Novo Genome Project of Cupriavidus basilensis OR16.</title>
        <authorList>
            <person name="Cserhati M."/>
            <person name="Kriszt B."/>
            <person name="Szoboszlay S."/>
            <person name="Toth A."/>
            <person name="Szabo I."/>
            <person name="Tancsics A."/>
            <person name="Nagy I."/>
            <person name="Horvath B."/>
            <person name="Nagy I."/>
            <person name="Kukolya J."/>
        </authorList>
    </citation>
    <scope>NUCLEOTIDE SEQUENCE [LARGE SCALE GENOMIC DNA]</scope>
    <source>
        <strain evidence="1 2">OR16</strain>
    </source>
</reference>